<keyword evidence="8" id="KW-1185">Reference proteome</keyword>
<reference evidence="7" key="2">
    <citation type="journal article" date="2019" name="IMA Fungus">
        <title>Genome sequencing and comparison of five Tilletia species to identify candidate genes for the detection of regulated species infecting wheat.</title>
        <authorList>
            <person name="Nguyen H.D.T."/>
            <person name="Sultana T."/>
            <person name="Kesanakurti P."/>
            <person name="Hambleton S."/>
        </authorList>
    </citation>
    <scope>NUCLEOTIDE SEQUENCE</scope>
    <source>
        <strain evidence="7">DAOMC 236426</strain>
    </source>
</reference>
<evidence type="ECO:0000259" key="5">
    <source>
        <dbReference type="Pfam" id="PF00251"/>
    </source>
</evidence>
<evidence type="ECO:0000256" key="1">
    <source>
        <dbReference type="ARBA" id="ARBA00009902"/>
    </source>
</evidence>
<dbReference type="EMBL" id="LWDE02000607">
    <property type="protein sequence ID" value="KAE8246163.1"/>
    <property type="molecule type" value="Genomic_DNA"/>
</dbReference>
<feature type="domain" description="Glycosyl hydrolase family 32 N-terminal" evidence="5">
    <location>
        <begin position="496"/>
        <end position="563"/>
    </location>
</feature>
<evidence type="ECO:0000259" key="6">
    <source>
        <dbReference type="Pfam" id="PF08244"/>
    </source>
</evidence>
<feature type="compositionally biased region" description="Low complexity" evidence="4">
    <location>
        <begin position="21"/>
        <end position="47"/>
    </location>
</feature>
<dbReference type="Pfam" id="PF00251">
    <property type="entry name" value="Glyco_hydro_32N"/>
    <property type="match status" value="2"/>
</dbReference>
<dbReference type="Pfam" id="PF08244">
    <property type="entry name" value="Glyco_hydro_32C"/>
    <property type="match status" value="1"/>
</dbReference>
<dbReference type="Gene3D" id="2.115.10.20">
    <property type="entry name" value="Glycosyl hydrolase domain, family 43"/>
    <property type="match status" value="1"/>
</dbReference>
<evidence type="ECO:0008006" key="9">
    <source>
        <dbReference type="Google" id="ProtNLM"/>
    </source>
</evidence>
<feature type="region of interest" description="Disordered" evidence="4">
    <location>
        <begin position="17"/>
        <end position="47"/>
    </location>
</feature>
<evidence type="ECO:0000256" key="2">
    <source>
        <dbReference type="ARBA" id="ARBA00022801"/>
    </source>
</evidence>
<dbReference type="PANTHER" id="PTHR42800:SF3">
    <property type="entry name" value="GLYCOSYL HYDROLASE FAMILY 32 N-TERMINAL DOMAIN-CONTAINING PROTEIN"/>
    <property type="match status" value="1"/>
</dbReference>
<dbReference type="SUPFAM" id="SSF75005">
    <property type="entry name" value="Arabinanase/levansucrase/invertase"/>
    <property type="match status" value="1"/>
</dbReference>
<dbReference type="GO" id="GO:0005987">
    <property type="term" value="P:sucrose catabolic process"/>
    <property type="evidence" value="ECO:0007669"/>
    <property type="project" value="TreeGrafter"/>
</dbReference>
<evidence type="ECO:0000256" key="3">
    <source>
        <dbReference type="ARBA" id="ARBA00023295"/>
    </source>
</evidence>
<protein>
    <recommendedName>
        <fullName evidence="9">Beta-fructofuranosidase</fullName>
    </recommendedName>
</protein>
<comment type="similarity">
    <text evidence="1">Belongs to the glycosyl hydrolase 32 family.</text>
</comment>
<dbReference type="InterPro" id="IPR013320">
    <property type="entry name" value="ConA-like_dom_sf"/>
</dbReference>
<comment type="caution">
    <text evidence="7">The sequence shown here is derived from an EMBL/GenBank/DDBJ whole genome shotgun (WGS) entry which is preliminary data.</text>
</comment>
<feature type="domain" description="Glycosyl hydrolase family 32 N-terminal" evidence="5">
    <location>
        <begin position="161"/>
        <end position="332"/>
    </location>
</feature>
<feature type="domain" description="Glycosyl hydrolase family 32 C-terminal" evidence="6">
    <location>
        <begin position="656"/>
        <end position="800"/>
    </location>
</feature>
<evidence type="ECO:0000313" key="8">
    <source>
        <dbReference type="Proteomes" id="UP000077684"/>
    </source>
</evidence>
<feature type="region of interest" description="Disordered" evidence="4">
    <location>
        <begin position="455"/>
        <end position="475"/>
    </location>
</feature>
<organism evidence="7 8">
    <name type="scientific">Tilletia controversa</name>
    <name type="common">dwarf bunt fungus</name>
    <dbReference type="NCBI Taxonomy" id="13291"/>
    <lineage>
        <taxon>Eukaryota</taxon>
        <taxon>Fungi</taxon>
        <taxon>Dikarya</taxon>
        <taxon>Basidiomycota</taxon>
        <taxon>Ustilaginomycotina</taxon>
        <taxon>Exobasidiomycetes</taxon>
        <taxon>Tilletiales</taxon>
        <taxon>Tilletiaceae</taxon>
        <taxon>Tilletia</taxon>
    </lineage>
</organism>
<accession>A0A8X7MR12</accession>
<dbReference type="Gene3D" id="2.60.120.560">
    <property type="entry name" value="Exo-inulinase, domain 1"/>
    <property type="match status" value="1"/>
</dbReference>
<sequence length="836" mass="90641">MLTSIIQNCLPKRLSFHRKANSTTTAASPATVKKSSQETRPPTTTPHPIIVKALSVKDYSSATIPNLAKLDCDLPTKEVDDDDQDVNRLLGHHGLRTSTSTFSSSAHSASSSAAMTPSTIMTPYTIEEGETRPNVEAANAALFIDKPPSWPAFAKWRPSYHFIAPYGWMNDPCAPFYDAKSKLFHIFFEWNPHGSDWGNMSWGHATSPDLVNWTRIDHASTATQTQWGPALEPEAPYDHLGIFTGCALARPPVLSHEAEETEESVVTAVYTSVSHLPIHYTLPYTHGAETLSIATSLDGGKSWRRADEDGINPILSGPPKHLEVTAWRDPSVSAWPAMDALLGRSPGQYLYGTIAGGLRVKEGTPTPRDTPTAFLYSIPTSDLRQWKFETTLFDLGFNLPQGSEQGDWGKNFEVCNVFPLPVAPASSAVEAEEWQVGVINVEACLETSFHVPICTPPQTGDDDEDNSPTPPNRLPRRAMWMRASLDLVKDGDISAPKLTPRIGGPLDWGCLYAANTYEDNSGAELRRVMWGWIPDDDLSSKHTSAQGWQGCLALPRLISVQQTETIPPHGMTADAYAAQLRSFGNFDAQVTGNQGTVLVRTLAVEPVPEVLKLREGIVPRLSSFSLSPASVVDLPPVLAKLVAEDGQGRCELALSSLEVTSRCWEAEVSIDLNPSPSSTTPPTRVGLVLAHSSDLSQGAAVVYDTTTSTLSVHRSLSTSHADINTLATDGGPLRLLHVANPDAEDAPRREKLELRVFLDNSVLEVYANGRWACSSRIYPEESAESSSSSSPSGTDALVGLSVFAMGSGHGGDAAATQQVDVESRVWERLRPAFAHE</sequence>
<keyword evidence="3" id="KW-0326">Glycosidase</keyword>
<dbReference type="PANTHER" id="PTHR42800">
    <property type="entry name" value="EXOINULINASE INUD (AFU_ORTHOLOGUE AFUA_5G00480)"/>
    <property type="match status" value="1"/>
</dbReference>
<name>A0A8X7MR12_9BASI</name>
<evidence type="ECO:0000256" key="4">
    <source>
        <dbReference type="SAM" id="MobiDB-lite"/>
    </source>
</evidence>
<dbReference type="InterPro" id="IPR013189">
    <property type="entry name" value="Glyco_hydro_32_C"/>
</dbReference>
<proteinExistence type="inferred from homology"/>
<gene>
    <name evidence="7" type="ORF">A4X06_0g5143</name>
</gene>
<evidence type="ECO:0000313" key="7">
    <source>
        <dbReference type="EMBL" id="KAE8246163.1"/>
    </source>
</evidence>
<dbReference type="GO" id="GO:0005737">
    <property type="term" value="C:cytoplasm"/>
    <property type="evidence" value="ECO:0007669"/>
    <property type="project" value="TreeGrafter"/>
</dbReference>
<keyword evidence="2" id="KW-0378">Hydrolase</keyword>
<dbReference type="InterPro" id="IPR001362">
    <property type="entry name" value="Glyco_hydro_32"/>
</dbReference>
<dbReference type="InterPro" id="IPR023296">
    <property type="entry name" value="Glyco_hydro_beta-prop_sf"/>
</dbReference>
<dbReference type="AlphaFoldDB" id="A0A8X7MR12"/>
<dbReference type="SUPFAM" id="SSF49899">
    <property type="entry name" value="Concanavalin A-like lectins/glucanases"/>
    <property type="match status" value="1"/>
</dbReference>
<dbReference type="InterPro" id="IPR013148">
    <property type="entry name" value="Glyco_hydro_32_N"/>
</dbReference>
<dbReference type="SMART" id="SM00640">
    <property type="entry name" value="Glyco_32"/>
    <property type="match status" value="1"/>
</dbReference>
<dbReference type="GO" id="GO:0004575">
    <property type="term" value="F:sucrose alpha-glucosidase activity"/>
    <property type="evidence" value="ECO:0007669"/>
    <property type="project" value="TreeGrafter"/>
</dbReference>
<dbReference type="CDD" id="cd18621">
    <property type="entry name" value="GH32_XdINV-like"/>
    <property type="match status" value="1"/>
</dbReference>
<reference evidence="7" key="1">
    <citation type="submission" date="2016-04" db="EMBL/GenBank/DDBJ databases">
        <authorList>
            <person name="Nguyen H.D."/>
            <person name="Samba Siva P."/>
            <person name="Cullis J."/>
            <person name="Levesque C.A."/>
            <person name="Hambleton S."/>
        </authorList>
    </citation>
    <scope>NUCLEOTIDE SEQUENCE</scope>
    <source>
        <strain evidence="7">DAOMC 236426</strain>
    </source>
</reference>
<dbReference type="Proteomes" id="UP000077684">
    <property type="component" value="Unassembled WGS sequence"/>
</dbReference>